<dbReference type="Proteomes" id="UP000518266">
    <property type="component" value="Unassembled WGS sequence"/>
</dbReference>
<evidence type="ECO:0000313" key="2">
    <source>
        <dbReference type="Proteomes" id="UP000518266"/>
    </source>
</evidence>
<comment type="caution">
    <text evidence="1">The sequence shown here is derived from an EMBL/GenBank/DDBJ whole genome shotgun (WGS) entry which is preliminary data.</text>
</comment>
<evidence type="ECO:0000313" key="1">
    <source>
        <dbReference type="EMBL" id="KAF3851331.1"/>
    </source>
</evidence>
<sequence>MAVARRVIAKFSPDSWTLHDSRGPDHRQSQFLNVVDALMLMFAAYYCLNISYRSELGATLEFLQRCLFKINPDKGTKVERKE</sequence>
<dbReference type="OrthoDB" id="8838209at2759"/>
<keyword evidence="2" id="KW-1185">Reference proteome</keyword>
<proteinExistence type="predicted"/>
<protein>
    <submittedName>
        <fullName evidence="1">Uncharacterized protein</fullName>
    </submittedName>
</protein>
<name>A0A7J5YQY0_DISMA</name>
<dbReference type="EMBL" id="JAAKFY010000010">
    <property type="protein sequence ID" value="KAF3851331.1"/>
    <property type="molecule type" value="Genomic_DNA"/>
</dbReference>
<reference evidence="1 2" key="1">
    <citation type="submission" date="2020-03" db="EMBL/GenBank/DDBJ databases">
        <title>Dissostichus mawsoni Genome sequencing and assembly.</title>
        <authorList>
            <person name="Park H."/>
        </authorList>
    </citation>
    <scope>NUCLEOTIDE SEQUENCE [LARGE SCALE GENOMIC DNA]</scope>
    <source>
        <strain evidence="1">DM0001</strain>
        <tissue evidence="1">Muscle</tissue>
    </source>
</reference>
<accession>A0A7J5YQY0</accession>
<organism evidence="1 2">
    <name type="scientific">Dissostichus mawsoni</name>
    <name type="common">Antarctic cod</name>
    <dbReference type="NCBI Taxonomy" id="36200"/>
    <lineage>
        <taxon>Eukaryota</taxon>
        <taxon>Metazoa</taxon>
        <taxon>Chordata</taxon>
        <taxon>Craniata</taxon>
        <taxon>Vertebrata</taxon>
        <taxon>Euteleostomi</taxon>
        <taxon>Actinopterygii</taxon>
        <taxon>Neopterygii</taxon>
        <taxon>Teleostei</taxon>
        <taxon>Neoteleostei</taxon>
        <taxon>Acanthomorphata</taxon>
        <taxon>Eupercaria</taxon>
        <taxon>Perciformes</taxon>
        <taxon>Notothenioidei</taxon>
        <taxon>Nototheniidae</taxon>
        <taxon>Dissostichus</taxon>
    </lineage>
</organism>
<dbReference type="AlphaFoldDB" id="A0A7J5YQY0"/>
<gene>
    <name evidence="1" type="ORF">F7725_013103</name>
</gene>